<dbReference type="AlphaFoldDB" id="A0AAU7CC08"/>
<accession>A0AAU7CC08</accession>
<dbReference type="EMBL" id="CP155447">
    <property type="protein sequence ID" value="XBH02682.1"/>
    <property type="molecule type" value="Genomic_DNA"/>
</dbReference>
<evidence type="ECO:0008006" key="2">
    <source>
        <dbReference type="Google" id="ProtNLM"/>
    </source>
</evidence>
<evidence type="ECO:0000313" key="1">
    <source>
        <dbReference type="EMBL" id="XBH02682.1"/>
    </source>
</evidence>
<sequence>MEPYLTAQIRRQVGDIAHIDQVRLQGDTLEIQGTLLQQDDKARLDAILRSIPVLRGFRLESKFIVE</sequence>
<name>A0AAU7CC08_9BACT</name>
<gene>
    <name evidence="1" type="ORF">V5E97_30810</name>
</gene>
<dbReference type="RefSeq" id="WP_406695423.1">
    <property type="nucleotide sequence ID" value="NZ_CP155447.1"/>
</dbReference>
<protein>
    <recommendedName>
        <fullName evidence="2">BON domain-containing protein</fullName>
    </recommendedName>
</protein>
<organism evidence="1">
    <name type="scientific">Singulisphaera sp. Ch08</name>
    <dbReference type="NCBI Taxonomy" id="3120278"/>
    <lineage>
        <taxon>Bacteria</taxon>
        <taxon>Pseudomonadati</taxon>
        <taxon>Planctomycetota</taxon>
        <taxon>Planctomycetia</taxon>
        <taxon>Isosphaerales</taxon>
        <taxon>Isosphaeraceae</taxon>
        <taxon>Singulisphaera</taxon>
    </lineage>
</organism>
<proteinExistence type="predicted"/>
<reference evidence="1" key="1">
    <citation type="submission" date="2024-05" db="EMBL/GenBank/DDBJ databases">
        <title>Planctomycetes of the genus Singulisphaera possess chitinolytic capabilities.</title>
        <authorList>
            <person name="Ivanova A."/>
        </authorList>
    </citation>
    <scope>NUCLEOTIDE SEQUENCE</scope>
    <source>
        <strain evidence="1">Ch08T</strain>
    </source>
</reference>